<sequence>MSQVTHSFSVDVANAVGDRKAIMLNNFAHWHKINMTDERHCMDGHVWLYNTVEDFARLWTYLTPKQIRTSLDSLEEDGYLITGNYNEFKNDRKKWYALTQKACDLLCIEFSHLPKRANAFAQMVNSILLNGQMQLPKRANPIAQMGKSYTNTKPIETSIKISIGNTTAANATATPYWSVLTISLAQYEVLLKSKKKKAPPGSATPPPSNHLFRNSPYAERTAFVAAFTSDERYCIYDADWYYDLVSNWAASKGAVKKDWLATARNFMLSDAQKNQARLRPDLQPQQSQSNGYAAKAGRNATPGNQTQQQRAEFAHDVYSAIDQMVATG</sequence>
<name>A0ABS3JC50_9BACT</name>
<organism evidence="2 3">
    <name type="scientific">Fibrella forsythiae</name>
    <dbReference type="NCBI Taxonomy" id="2817061"/>
    <lineage>
        <taxon>Bacteria</taxon>
        <taxon>Pseudomonadati</taxon>
        <taxon>Bacteroidota</taxon>
        <taxon>Cytophagia</taxon>
        <taxon>Cytophagales</taxon>
        <taxon>Spirosomataceae</taxon>
        <taxon>Fibrella</taxon>
    </lineage>
</organism>
<evidence type="ECO:0000256" key="1">
    <source>
        <dbReference type="SAM" id="MobiDB-lite"/>
    </source>
</evidence>
<proteinExistence type="predicted"/>
<dbReference type="Proteomes" id="UP000664628">
    <property type="component" value="Unassembled WGS sequence"/>
</dbReference>
<reference evidence="2 3" key="1">
    <citation type="submission" date="2021-03" db="EMBL/GenBank/DDBJ databases">
        <title>Fibrella sp. HMF5405 genome sequencing and assembly.</title>
        <authorList>
            <person name="Kang H."/>
            <person name="Kim H."/>
            <person name="Bae S."/>
            <person name="Joh K."/>
        </authorList>
    </citation>
    <scope>NUCLEOTIDE SEQUENCE [LARGE SCALE GENOMIC DNA]</scope>
    <source>
        <strain evidence="2 3">HMF5405</strain>
    </source>
</reference>
<dbReference type="RefSeq" id="WP_207327465.1">
    <property type="nucleotide sequence ID" value="NZ_JAFMYW010000001.1"/>
</dbReference>
<accession>A0ABS3JC50</accession>
<dbReference type="EMBL" id="JAFMYW010000001">
    <property type="protein sequence ID" value="MBO0947557.1"/>
    <property type="molecule type" value="Genomic_DNA"/>
</dbReference>
<evidence type="ECO:0000313" key="3">
    <source>
        <dbReference type="Proteomes" id="UP000664628"/>
    </source>
</evidence>
<protein>
    <submittedName>
        <fullName evidence="2">Uncharacterized protein</fullName>
    </submittedName>
</protein>
<feature type="region of interest" description="Disordered" evidence="1">
    <location>
        <begin position="275"/>
        <end position="310"/>
    </location>
</feature>
<comment type="caution">
    <text evidence="2">The sequence shown here is derived from an EMBL/GenBank/DDBJ whole genome shotgun (WGS) entry which is preliminary data.</text>
</comment>
<evidence type="ECO:0000313" key="2">
    <source>
        <dbReference type="EMBL" id="MBO0947557.1"/>
    </source>
</evidence>
<gene>
    <name evidence="2" type="ORF">J2I46_03125</name>
</gene>
<feature type="compositionally biased region" description="Polar residues" evidence="1">
    <location>
        <begin position="301"/>
        <end position="310"/>
    </location>
</feature>
<keyword evidence="3" id="KW-1185">Reference proteome</keyword>